<keyword evidence="2" id="KW-1185">Reference proteome</keyword>
<gene>
    <name evidence="1" type="ORF">DPEC_G00328660</name>
</gene>
<name>A0ACC2F8H1_DALPE</name>
<sequence>MLSPTKGFVEKHHVLVARVVVQAQRSTNVPIRIFNPGALPVTLKRGVVAGILQPATVLKKMDPEPFLAPPGLNLPTLPVLLYLVTCRSCITTAVVVCPGATRRVWRACYGLTVTSFPLGPLILVVRGSCNMISSPPRVRR</sequence>
<protein>
    <submittedName>
        <fullName evidence="1">Uncharacterized protein</fullName>
    </submittedName>
</protein>
<evidence type="ECO:0000313" key="2">
    <source>
        <dbReference type="Proteomes" id="UP001157502"/>
    </source>
</evidence>
<dbReference type="Proteomes" id="UP001157502">
    <property type="component" value="Chromosome 32"/>
</dbReference>
<reference evidence="1" key="1">
    <citation type="submission" date="2021-05" db="EMBL/GenBank/DDBJ databases">
        <authorList>
            <person name="Pan Q."/>
            <person name="Jouanno E."/>
            <person name="Zahm M."/>
            <person name="Klopp C."/>
            <person name="Cabau C."/>
            <person name="Louis A."/>
            <person name="Berthelot C."/>
            <person name="Parey E."/>
            <person name="Roest Crollius H."/>
            <person name="Montfort J."/>
            <person name="Robinson-Rechavi M."/>
            <person name="Bouchez O."/>
            <person name="Lampietro C."/>
            <person name="Lopez Roques C."/>
            <person name="Donnadieu C."/>
            <person name="Postlethwait J."/>
            <person name="Bobe J."/>
            <person name="Dillon D."/>
            <person name="Chandos A."/>
            <person name="von Hippel F."/>
            <person name="Guiguen Y."/>
        </authorList>
    </citation>
    <scope>NUCLEOTIDE SEQUENCE</scope>
    <source>
        <strain evidence="1">YG-Jan2019</strain>
    </source>
</reference>
<accession>A0ACC2F8H1</accession>
<organism evidence="1 2">
    <name type="scientific">Dallia pectoralis</name>
    <name type="common">Alaska blackfish</name>
    <dbReference type="NCBI Taxonomy" id="75939"/>
    <lineage>
        <taxon>Eukaryota</taxon>
        <taxon>Metazoa</taxon>
        <taxon>Chordata</taxon>
        <taxon>Craniata</taxon>
        <taxon>Vertebrata</taxon>
        <taxon>Euteleostomi</taxon>
        <taxon>Actinopterygii</taxon>
        <taxon>Neopterygii</taxon>
        <taxon>Teleostei</taxon>
        <taxon>Protacanthopterygii</taxon>
        <taxon>Esociformes</taxon>
        <taxon>Umbridae</taxon>
        <taxon>Dallia</taxon>
    </lineage>
</organism>
<comment type="caution">
    <text evidence="1">The sequence shown here is derived from an EMBL/GenBank/DDBJ whole genome shotgun (WGS) entry which is preliminary data.</text>
</comment>
<proteinExistence type="predicted"/>
<dbReference type="EMBL" id="CM055759">
    <property type="protein sequence ID" value="KAJ7987648.1"/>
    <property type="molecule type" value="Genomic_DNA"/>
</dbReference>
<evidence type="ECO:0000313" key="1">
    <source>
        <dbReference type="EMBL" id="KAJ7987648.1"/>
    </source>
</evidence>